<dbReference type="InterPro" id="IPR006531">
    <property type="entry name" value="Gp5/Vgr_OB"/>
</dbReference>
<evidence type="ECO:0000259" key="4">
    <source>
        <dbReference type="Pfam" id="PF22178"/>
    </source>
</evidence>
<sequence length="1116" mass="123733">MFSTGNCAPFTLQIPGVRHDFKVLAFDGDEAISCLYAIRVELVSERADIDLEGLLSQPAFLQFGFNNEGIHGRIENVRMGEVGKRLTDYQLTLVPALYYLQFSHDQRIFQQRTVPQIIAQVLKGHGIQGDAFTFHVTPNPPRDYCTQYEESDFEFIQRLCAEDGIAWHHQHSADGHLLVFTDDQVFLPKLAALPYLQKSGMVAEHQVISRFWVRNSTRTSTVTRRDYDLKRPSLLLESGFTAGFTPTLEDYRYPLLIENERRGKQIARQALERHRSDYELGDGESDQTNLRCGHLFELTGHPRKKCNDLWLLLSVAHEGRQPQVLEEFGPSDVKTADGFTQGYRNRFSVIPAEVVFRPPLPAPRRPLVIQTARVTGPEDDEIYCDELGRVKIELPWDRKELNSERSSCWVRVASSWAGDHFGAVTIPRVGMEVVVSFLEGDPDKPLITGCVANRVTTPPYSLPDHKTRTVLRSESSPRNGGYNELSIEDRAGQELIYLRAQRDMAQKIGNSLQLEVGNERRETINGSSYTQVGRSLDIESGQQVHLKAGASVVLDAGASITLKAGGHHLVIDAGGIFSSTEIETGRKPHDSEAPNLLLPGLDEAFPVPPSVHARAEDELEEEEEEVELDDETLEGVTLRIGVFFDGTGNNKANSETVAACYAPDANLAQAAEEIQQHCATYGYDGNGSSPDNSYGNDVSNIVRLYELYTDHSFETLPENTRNASLRVYIEGIGTTADAGDSLYAQATGRGKTGVSARVEQSPEKIIGQVRSLIDKNPNLLIEKIEFDIFGFSRGAAAARHFANEVLKGERSILADALPAGSPALSSIFDWRPQSSISINFIGLFDTVAAIANPWLFDFTGANSRNSGLDLKLPDGCANKVVHLVARDEYRENFALNSLGDIDLVLPGAHSDLGGGYLPRAKEKLLLSNPITSTISRDKDATRSAAYVAAEKEAFAWYAKGVIEEDVPSSQLRVAFWERAVTQSTANGRSSPDPQKRVYAAASIERPVHGELSLVYLRIMRELAVRHGVPFEEIDENEPRLSLPPELIPIHAKLEAYALGKSSVEALTIKERALLRSRYIHLSAHWNAAKGLNSSDLNIVFINRPTKNNQRVVHPHE</sequence>
<feature type="domain" description="Gp5/Type VI secretion system Vgr protein OB-fold" evidence="2">
    <location>
        <begin position="385"/>
        <end position="451"/>
    </location>
</feature>
<name>A0A423LDM6_PSEFL</name>
<dbReference type="SUPFAM" id="SSF69255">
    <property type="entry name" value="gp5 N-terminal domain-like"/>
    <property type="match status" value="1"/>
</dbReference>
<dbReference type="Gene3D" id="2.30.110.50">
    <property type="match status" value="1"/>
</dbReference>
<dbReference type="Proteomes" id="UP000285757">
    <property type="component" value="Unassembled WGS sequence"/>
</dbReference>
<evidence type="ECO:0000259" key="3">
    <source>
        <dbReference type="Pfam" id="PF09994"/>
    </source>
</evidence>
<feature type="domain" description="T6SS Phospholipase effector Tle1-like catalytic" evidence="3">
    <location>
        <begin position="831"/>
        <end position="923"/>
    </location>
</feature>
<dbReference type="NCBIfam" id="TIGR03361">
    <property type="entry name" value="VI_Rhs_Vgr"/>
    <property type="match status" value="1"/>
</dbReference>
<dbReference type="Pfam" id="PF22178">
    <property type="entry name" value="Gp5_trimer_C"/>
    <property type="match status" value="1"/>
</dbReference>
<dbReference type="Gene3D" id="4.10.220.110">
    <property type="match status" value="1"/>
</dbReference>
<dbReference type="InterPro" id="IPR018712">
    <property type="entry name" value="Tle1-like_cat"/>
</dbReference>
<dbReference type="RefSeq" id="WP_123533367.1">
    <property type="nucleotide sequence ID" value="NZ_MOBU01000012.1"/>
</dbReference>
<evidence type="ECO:0000259" key="2">
    <source>
        <dbReference type="Pfam" id="PF04717"/>
    </source>
</evidence>
<dbReference type="NCBIfam" id="TIGR01646">
    <property type="entry name" value="vgr_GE"/>
    <property type="match status" value="1"/>
</dbReference>
<dbReference type="SUPFAM" id="SSF69349">
    <property type="entry name" value="Phage fibre proteins"/>
    <property type="match status" value="1"/>
</dbReference>
<dbReference type="SUPFAM" id="SSF69279">
    <property type="entry name" value="Phage tail proteins"/>
    <property type="match status" value="2"/>
</dbReference>
<dbReference type="Gene3D" id="2.40.50.230">
    <property type="entry name" value="Gp5 N-terminal domain"/>
    <property type="match status" value="1"/>
</dbReference>
<feature type="domain" description="Gp5/Type VI secretion system Vgr C-terminal trimerisation" evidence="4">
    <location>
        <begin position="470"/>
        <end position="566"/>
    </location>
</feature>
<protein>
    <submittedName>
        <fullName evidence="5">Type IV secretion protein Rhs</fullName>
    </submittedName>
</protein>
<accession>A0A423LDM6</accession>
<evidence type="ECO:0000256" key="1">
    <source>
        <dbReference type="ARBA" id="ARBA00005558"/>
    </source>
</evidence>
<evidence type="ECO:0000313" key="6">
    <source>
        <dbReference type="Proteomes" id="UP000285757"/>
    </source>
</evidence>
<dbReference type="PANTHER" id="PTHR33840">
    <property type="match status" value="1"/>
</dbReference>
<dbReference type="AlphaFoldDB" id="A0A423LDM6"/>
<dbReference type="PANTHER" id="PTHR33840:SF1">
    <property type="entry name" value="TLE1 PHOSPHOLIPASE DOMAIN-CONTAINING PROTEIN"/>
    <property type="match status" value="1"/>
</dbReference>
<dbReference type="Pfam" id="PF04717">
    <property type="entry name" value="Phage_base_V"/>
    <property type="match status" value="1"/>
</dbReference>
<dbReference type="Pfam" id="PF05954">
    <property type="entry name" value="Phage_GPD"/>
    <property type="match status" value="1"/>
</dbReference>
<organism evidence="5 6">
    <name type="scientific">Pseudomonas fluorescens</name>
    <dbReference type="NCBI Taxonomy" id="294"/>
    <lineage>
        <taxon>Bacteria</taxon>
        <taxon>Pseudomonadati</taxon>
        <taxon>Pseudomonadota</taxon>
        <taxon>Gammaproteobacteria</taxon>
        <taxon>Pseudomonadales</taxon>
        <taxon>Pseudomonadaceae</taxon>
        <taxon>Pseudomonas</taxon>
    </lineage>
</organism>
<dbReference type="InterPro" id="IPR006533">
    <property type="entry name" value="T6SS_Vgr_RhsGE"/>
</dbReference>
<comment type="caution">
    <text evidence="5">The sequence shown here is derived from an EMBL/GenBank/DDBJ whole genome shotgun (WGS) entry which is preliminary data.</text>
</comment>
<dbReference type="Pfam" id="PF09994">
    <property type="entry name" value="T6SS_Tle1-like_cat"/>
    <property type="match status" value="1"/>
</dbReference>
<dbReference type="InterPro" id="IPR037026">
    <property type="entry name" value="Vgr_OB-fold_dom_sf"/>
</dbReference>
<proteinExistence type="inferred from homology"/>
<dbReference type="InterPro" id="IPR017847">
    <property type="entry name" value="T6SS_RhsGE_Vgr_subset"/>
</dbReference>
<dbReference type="Gene3D" id="3.55.50.10">
    <property type="entry name" value="Baseplate protein-like domains"/>
    <property type="match status" value="1"/>
</dbReference>
<gene>
    <name evidence="5" type="ORF">BK671_16315</name>
</gene>
<dbReference type="EMBL" id="MOBU01000012">
    <property type="protein sequence ID" value="RON66397.1"/>
    <property type="molecule type" value="Genomic_DNA"/>
</dbReference>
<dbReference type="InterPro" id="IPR054030">
    <property type="entry name" value="Gp5_Vgr_C"/>
</dbReference>
<comment type="similarity">
    <text evidence="1">Belongs to the VgrG protein family.</text>
</comment>
<evidence type="ECO:0000313" key="5">
    <source>
        <dbReference type="EMBL" id="RON66397.1"/>
    </source>
</evidence>
<reference evidence="5 6" key="1">
    <citation type="submission" date="2016-10" db="EMBL/GenBank/DDBJ databases">
        <title>Comparative genome analysis of multiple Pseudomonas spp. focuses on biocontrol and plant growth promoting traits.</title>
        <authorList>
            <person name="Tao X.-Y."/>
            <person name="Taylor C.G."/>
        </authorList>
    </citation>
    <scope>NUCLEOTIDE SEQUENCE [LARGE SCALE GENOMIC DNA]</scope>
    <source>
        <strain evidence="5 6">24D3</strain>
    </source>
</reference>